<evidence type="ECO:0008006" key="8">
    <source>
        <dbReference type="Google" id="ProtNLM"/>
    </source>
</evidence>
<accession>A0A0F9Q5B9</accession>
<comment type="subcellular location">
    <subcellularLocation>
        <location evidence="1">Cell outer membrane</location>
    </subcellularLocation>
</comment>
<keyword evidence="4" id="KW-0812">Transmembrane</keyword>
<dbReference type="PANTHER" id="PTHR30026">
    <property type="entry name" value="OUTER MEMBRANE PROTEIN TOLC"/>
    <property type="match status" value="1"/>
</dbReference>
<evidence type="ECO:0000256" key="3">
    <source>
        <dbReference type="ARBA" id="ARBA00022452"/>
    </source>
</evidence>
<dbReference type="GO" id="GO:0015562">
    <property type="term" value="F:efflux transmembrane transporter activity"/>
    <property type="evidence" value="ECO:0007669"/>
    <property type="project" value="InterPro"/>
</dbReference>
<gene>
    <name evidence="7" type="ORF">LCGC14_0817020</name>
</gene>
<organism evidence="7">
    <name type="scientific">marine sediment metagenome</name>
    <dbReference type="NCBI Taxonomy" id="412755"/>
    <lineage>
        <taxon>unclassified sequences</taxon>
        <taxon>metagenomes</taxon>
        <taxon>ecological metagenomes</taxon>
    </lineage>
</organism>
<keyword evidence="3" id="KW-1134">Transmembrane beta strand</keyword>
<dbReference type="Gene3D" id="1.20.1600.10">
    <property type="entry name" value="Outer membrane efflux proteins (OEP)"/>
    <property type="match status" value="1"/>
</dbReference>
<evidence type="ECO:0000256" key="5">
    <source>
        <dbReference type="ARBA" id="ARBA00023136"/>
    </source>
</evidence>
<dbReference type="EMBL" id="LAZR01002276">
    <property type="protein sequence ID" value="KKN32122.1"/>
    <property type="molecule type" value="Genomic_DNA"/>
</dbReference>
<evidence type="ECO:0000313" key="7">
    <source>
        <dbReference type="EMBL" id="KKN32122.1"/>
    </source>
</evidence>
<dbReference type="PROSITE" id="PS51257">
    <property type="entry name" value="PROKAR_LIPOPROTEIN"/>
    <property type="match status" value="1"/>
</dbReference>
<comment type="caution">
    <text evidence="7">The sequence shown here is derived from an EMBL/GenBank/DDBJ whole genome shotgun (WGS) entry which is preliminary data.</text>
</comment>
<proteinExistence type="predicted"/>
<evidence type="ECO:0000256" key="2">
    <source>
        <dbReference type="ARBA" id="ARBA00022448"/>
    </source>
</evidence>
<keyword evidence="6" id="KW-0998">Cell outer membrane</keyword>
<dbReference type="GO" id="GO:0015288">
    <property type="term" value="F:porin activity"/>
    <property type="evidence" value="ECO:0007669"/>
    <property type="project" value="TreeGrafter"/>
</dbReference>
<dbReference type="GO" id="GO:1990281">
    <property type="term" value="C:efflux pump complex"/>
    <property type="evidence" value="ECO:0007669"/>
    <property type="project" value="TreeGrafter"/>
</dbReference>
<keyword evidence="2" id="KW-0813">Transport</keyword>
<evidence type="ECO:0000256" key="1">
    <source>
        <dbReference type="ARBA" id="ARBA00004442"/>
    </source>
</evidence>
<dbReference type="InterPro" id="IPR003423">
    <property type="entry name" value="OMP_efflux"/>
</dbReference>
<sequence length="471" mass="53617">MPKRMTLKFSQKGLYPLLATVFWVMISCVFSSLIHAQSADVQGFSLQSAQEFAIEHSYDIKRSQMDILTAEKKVRETIYSGFPQLNSTINYINNLELMTILIPNIFDGGDPDEKIPVQFGTKHNVSAGFTLTQLVFSGSYFVGLKASKAFRQLADQNHEWTQLNALETVTNTYYLILVSEESERILNSNLVNLEKTHYEIRERYKEGFVAEMDADLVQISVTKLKNGLQAVLRQKEVAYKLLKFQMGLDLREQIVLTDKLEDVLQQIDISKTADTEFDLEQNIDYKLIETQEKLSEMSWKSEKAQYFPTVSAFYSFQYDAFRDVFNIFDSKERWFRTQILGVSINIPLFTSGVQRAKVAQASIALKQARNARIQASQGLIVEAASVKSALDSAYENYLNTKENMGLTGKVYDVTLIKYNEGVASSMDLTQVHDKYLMAQSEFIQAMSGLLTAKNKLDRLNNNYTAIQKKGE</sequence>
<name>A0A0F9Q5B9_9ZZZZ</name>
<dbReference type="Pfam" id="PF02321">
    <property type="entry name" value="OEP"/>
    <property type="match status" value="1"/>
</dbReference>
<evidence type="ECO:0000256" key="4">
    <source>
        <dbReference type="ARBA" id="ARBA00022692"/>
    </source>
</evidence>
<dbReference type="GO" id="GO:0009279">
    <property type="term" value="C:cell outer membrane"/>
    <property type="evidence" value="ECO:0007669"/>
    <property type="project" value="UniProtKB-SubCell"/>
</dbReference>
<dbReference type="InterPro" id="IPR051906">
    <property type="entry name" value="TolC-like"/>
</dbReference>
<dbReference type="SUPFAM" id="SSF56954">
    <property type="entry name" value="Outer membrane efflux proteins (OEP)"/>
    <property type="match status" value="1"/>
</dbReference>
<protein>
    <recommendedName>
        <fullName evidence="8">Outer membrane efflux protein</fullName>
    </recommendedName>
</protein>
<dbReference type="PANTHER" id="PTHR30026:SF20">
    <property type="entry name" value="OUTER MEMBRANE PROTEIN TOLC"/>
    <property type="match status" value="1"/>
</dbReference>
<dbReference type="AlphaFoldDB" id="A0A0F9Q5B9"/>
<keyword evidence="5" id="KW-0472">Membrane</keyword>
<evidence type="ECO:0000256" key="6">
    <source>
        <dbReference type="ARBA" id="ARBA00023237"/>
    </source>
</evidence>
<reference evidence="7" key="1">
    <citation type="journal article" date="2015" name="Nature">
        <title>Complex archaea that bridge the gap between prokaryotes and eukaryotes.</title>
        <authorList>
            <person name="Spang A."/>
            <person name="Saw J.H."/>
            <person name="Jorgensen S.L."/>
            <person name="Zaremba-Niedzwiedzka K."/>
            <person name="Martijn J."/>
            <person name="Lind A.E."/>
            <person name="van Eijk R."/>
            <person name="Schleper C."/>
            <person name="Guy L."/>
            <person name="Ettema T.J."/>
        </authorList>
    </citation>
    <scope>NUCLEOTIDE SEQUENCE</scope>
</reference>